<feature type="compositionally biased region" description="Acidic residues" evidence="1">
    <location>
        <begin position="841"/>
        <end position="853"/>
    </location>
</feature>
<feature type="region of interest" description="Disordered" evidence="1">
    <location>
        <begin position="254"/>
        <end position="288"/>
    </location>
</feature>
<organism evidence="3">
    <name type="scientific">Schistocephalus solidus</name>
    <name type="common">Tapeworm</name>
    <dbReference type="NCBI Taxonomy" id="70667"/>
    <lineage>
        <taxon>Eukaryota</taxon>
        <taxon>Metazoa</taxon>
        <taxon>Spiralia</taxon>
        <taxon>Lophotrochozoa</taxon>
        <taxon>Platyhelminthes</taxon>
        <taxon>Cestoda</taxon>
        <taxon>Eucestoda</taxon>
        <taxon>Diphyllobothriidea</taxon>
        <taxon>Diphyllobothriidae</taxon>
        <taxon>Schistocephalus</taxon>
    </lineage>
</organism>
<feature type="compositionally biased region" description="Basic and acidic residues" evidence="1">
    <location>
        <begin position="261"/>
        <end position="273"/>
    </location>
</feature>
<feature type="region of interest" description="Disordered" evidence="1">
    <location>
        <begin position="840"/>
        <end position="867"/>
    </location>
</feature>
<dbReference type="Pfam" id="PF20645">
    <property type="entry name" value="Rrn7_cyclin_C"/>
    <property type="match status" value="1"/>
</dbReference>
<proteinExistence type="predicted"/>
<dbReference type="InterPro" id="IPR048538">
    <property type="entry name" value="Rrn7_cyclin_C"/>
</dbReference>
<evidence type="ECO:0000313" key="3">
    <source>
        <dbReference type="EMBL" id="JAP61873.1"/>
    </source>
</evidence>
<accession>A0A0V0J890</accession>
<protein>
    <recommendedName>
        <fullName evidence="2">Rrn7/TAF1B C-terminal cyclin domain-containing protein</fullName>
    </recommendedName>
</protein>
<gene>
    <name evidence="3" type="ORF">TR114610</name>
</gene>
<evidence type="ECO:0000256" key="1">
    <source>
        <dbReference type="SAM" id="MobiDB-lite"/>
    </source>
</evidence>
<sequence length="934" mass="104539">MDMKEASEKCVNPVSSQSSESSQEDDQASDAAGLQRDSLAEDGSSEADKHDCSCSCSVRDLDPKQPSTQKFHSFLADQNRTMARKKGTERGGFRLSEPFTLVMRIQADALMKTISQADANAFRTQVWNLWTNYLAITGEFGPKAWALAFQRVAESLGKQHASYLLTPTSGTHNLEERTSACGARRAQELILAALPFAGWGQFCDFLGEISTGSEASSSHPSRILPVFEQDDDETIIVARKKGVREVSIVDRMGQEEEEHMDETRTRQQKRNEELNVEEDVESTGYIESSLPDLDPEAKSWLRLSQKQKEFVQYFQNAASLDDVEDLWMDLLLDMLSSEESPSSKVFWRGRMPASVRRCYLMEFNLAVLFLASLLAFATGGPRDRTTCNRGYLTISALHRHCQDRNFPYLSAAAALNSSPFAFLEFGLFQVLRRSRPPKHSLMTSITLRLADMLAVSHRPLLPLSWLVHQWLLTLGLPREAHQIASRLIGRLGAVVRRAAQVRDDRDLLLCLPNQRYLRGEVFAAAVAVVIARLLFKLDGSFEYRWSNVSAFLSHCLRLNNAFFASSAAVYHRGKRAPRHFDWAEWAAWLEARSSNRLGGSFAQSRTDHDTVSSSSPCSTAIDPPLQSAFRMSDLLPIESATEFLGPAEFNLTQDVGWFERSDSRRPFSEAEMKAYLSQPLRDLCDSASTTVRKSLPAILNPSAPAHRPPCKLCFRYSRDSAIDADTFKHPPAISSSSCHLLLGVKQAITCPSSEGEAELGPPSLRTFLHDLFGKSGIQKKSVLRDWMYIVKRSSVYVPTSHLNFVGRQNRRLLKDEHSLPAQVERFLVGHSARVERFLSGEEQDQQSEAEEEGLQSPTSTEPDQQRGKLVEPSASLIWFLETVCLLAGVNLSDLLLEVLLVERILLSEEFSIPSRRSSHITNLALAAAFDYNVN</sequence>
<evidence type="ECO:0000259" key="2">
    <source>
        <dbReference type="Pfam" id="PF20645"/>
    </source>
</evidence>
<dbReference type="EMBL" id="GEEE01001352">
    <property type="protein sequence ID" value="JAP61873.1"/>
    <property type="molecule type" value="Transcribed_RNA"/>
</dbReference>
<feature type="domain" description="Rrn7/TAF1B C-terminal cyclin" evidence="2">
    <location>
        <begin position="448"/>
        <end position="589"/>
    </location>
</feature>
<name>A0A0V0J890_SCHSO</name>
<reference evidence="3" key="1">
    <citation type="submission" date="2016-01" db="EMBL/GenBank/DDBJ databases">
        <title>Reference transcriptome for the parasite Schistocephalus solidus: insights into the molecular evolution of parasitism.</title>
        <authorList>
            <person name="Hebert F.O."/>
            <person name="Grambauer S."/>
            <person name="Barber I."/>
            <person name="Landry C.R."/>
            <person name="Aubin-Horth N."/>
        </authorList>
    </citation>
    <scope>NUCLEOTIDE SEQUENCE</scope>
</reference>
<feature type="region of interest" description="Disordered" evidence="1">
    <location>
        <begin position="1"/>
        <end position="50"/>
    </location>
</feature>
<dbReference type="AlphaFoldDB" id="A0A0V0J890"/>